<keyword evidence="5" id="KW-1185">Reference proteome</keyword>
<gene>
    <name evidence="4" type="ORF">C2G38_2083918</name>
</gene>
<dbReference type="Pfam" id="PF01026">
    <property type="entry name" value="TatD_DNase"/>
    <property type="match status" value="1"/>
</dbReference>
<comment type="caution">
    <text evidence="4">The sequence shown here is derived from an EMBL/GenBank/DDBJ whole genome shotgun (WGS) entry which is preliminary data.</text>
</comment>
<evidence type="ECO:0000256" key="2">
    <source>
        <dbReference type="ARBA" id="ARBA00022801"/>
    </source>
</evidence>
<evidence type="ECO:0000313" key="4">
    <source>
        <dbReference type="EMBL" id="RIB19088.1"/>
    </source>
</evidence>
<name>A0A397VBK7_9GLOM</name>
<proteinExistence type="predicted"/>
<dbReference type="AlphaFoldDB" id="A0A397VBK7"/>
<dbReference type="STRING" id="44941.A0A397VBK7"/>
<dbReference type="PANTHER" id="PTHR46363:SF1">
    <property type="entry name" value="DEOXYRIBONUCLEASE TATDN2-RELATED"/>
    <property type="match status" value="1"/>
</dbReference>
<dbReference type="FunFam" id="3.20.20.140:FF:000005">
    <property type="entry name" value="TatD family hydrolase"/>
    <property type="match status" value="1"/>
</dbReference>
<dbReference type="SUPFAM" id="SSF51556">
    <property type="entry name" value="Metallo-dependent hydrolases"/>
    <property type="match status" value="1"/>
</dbReference>
<dbReference type="InterPro" id="IPR032466">
    <property type="entry name" value="Metal_Hydrolase"/>
</dbReference>
<organism evidence="4 5">
    <name type="scientific">Gigaspora rosea</name>
    <dbReference type="NCBI Taxonomy" id="44941"/>
    <lineage>
        <taxon>Eukaryota</taxon>
        <taxon>Fungi</taxon>
        <taxon>Fungi incertae sedis</taxon>
        <taxon>Mucoromycota</taxon>
        <taxon>Glomeromycotina</taxon>
        <taxon>Glomeromycetes</taxon>
        <taxon>Diversisporales</taxon>
        <taxon>Gigasporaceae</taxon>
        <taxon>Gigaspora</taxon>
    </lineage>
</organism>
<keyword evidence="1" id="KW-0479">Metal-binding</keyword>
<sequence length="361" mass="41342">MTNRISKCVCTDLLHMIKTFKFLYIHNLNKSGTYRLLLTRKISSSMAQSTAPNRQNGQNRSNKTSTTLPDVQTLSALTKEPFIDTHTHLHYTLERLPDTFGVKTFQILKEHYCPPNLEACVNVLCDPLSFSSDEIFPGTYMDWKVMAETPFMYLAAGVHPHNAKDYNEYIEAQMCKILQHPKTVALGEIGLDYHYDNSPRDVQKQVLIRQIEKAKELQKPLVIHTREAEKDTWDILTKHVPKDWKIHVHCFTDSPDFAKKLLDYFPNLYIGITGVVTYGSAKNTQEIVRSVAPLNRILLETDAPYMTPAKLNKNKRTNERITVSHSGMIPFVAQKIAEITGKEIDVIMRAARENTRNMYGI</sequence>
<dbReference type="Proteomes" id="UP000266673">
    <property type="component" value="Unassembled WGS sequence"/>
</dbReference>
<keyword evidence="2" id="KW-0378">Hydrolase</keyword>
<dbReference type="PANTHER" id="PTHR46363">
    <property type="entry name" value="DEOXYRIBONUCLEASE TATDN2-RELATED"/>
    <property type="match status" value="1"/>
</dbReference>
<evidence type="ECO:0000256" key="3">
    <source>
        <dbReference type="SAM" id="MobiDB-lite"/>
    </source>
</evidence>
<dbReference type="OrthoDB" id="6079689at2759"/>
<dbReference type="Gene3D" id="3.20.20.140">
    <property type="entry name" value="Metal-dependent hydrolases"/>
    <property type="match status" value="1"/>
</dbReference>
<evidence type="ECO:0000313" key="5">
    <source>
        <dbReference type="Proteomes" id="UP000266673"/>
    </source>
</evidence>
<evidence type="ECO:0000256" key="1">
    <source>
        <dbReference type="ARBA" id="ARBA00022723"/>
    </source>
</evidence>
<dbReference type="InterPro" id="IPR001130">
    <property type="entry name" value="TatD-like"/>
</dbReference>
<protein>
    <submittedName>
        <fullName evidence="4">Uncharacterized protein</fullName>
    </submittedName>
</protein>
<dbReference type="GO" id="GO:0046872">
    <property type="term" value="F:metal ion binding"/>
    <property type="evidence" value="ECO:0007669"/>
    <property type="project" value="UniProtKB-KW"/>
</dbReference>
<dbReference type="CDD" id="cd01310">
    <property type="entry name" value="TatD_DNAse"/>
    <property type="match status" value="1"/>
</dbReference>
<feature type="region of interest" description="Disordered" evidence="3">
    <location>
        <begin position="47"/>
        <end position="68"/>
    </location>
</feature>
<dbReference type="GO" id="GO:0016788">
    <property type="term" value="F:hydrolase activity, acting on ester bonds"/>
    <property type="evidence" value="ECO:0007669"/>
    <property type="project" value="InterPro"/>
</dbReference>
<accession>A0A397VBK7</accession>
<reference evidence="4 5" key="1">
    <citation type="submission" date="2018-06" db="EMBL/GenBank/DDBJ databases">
        <title>Comparative genomics reveals the genomic features of Rhizophagus irregularis, R. cerebriforme, R. diaphanum and Gigaspora rosea, and their symbiotic lifestyle signature.</title>
        <authorList>
            <person name="Morin E."/>
            <person name="San Clemente H."/>
            <person name="Chen E.C.H."/>
            <person name="De La Providencia I."/>
            <person name="Hainaut M."/>
            <person name="Kuo A."/>
            <person name="Kohler A."/>
            <person name="Murat C."/>
            <person name="Tang N."/>
            <person name="Roy S."/>
            <person name="Loubradou J."/>
            <person name="Henrissat B."/>
            <person name="Grigoriev I.V."/>
            <person name="Corradi N."/>
            <person name="Roux C."/>
            <person name="Martin F.M."/>
        </authorList>
    </citation>
    <scope>NUCLEOTIDE SEQUENCE [LARGE SCALE GENOMIC DNA]</scope>
    <source>
        <strain evidence="4 5">DAOM 194757</strain>
    </source>
</reference>
<dbReference type="EMBL" id="QKWP01000496">
    <property type="protein sequence ID" value="RIB19088.1"/>
    <property type="molecule type" value="Genomic_DNA"/>
</dbReference>